<comment type="caution">
    <text evidence="1">The sequence shown here is derived from an EMBL/GenBank/DDBJ whole genome shotgun (WGS) entry which is preliminary data.</text>
</comment>
<organism evidence="1 2">
    <name type="scientific">Dentiscutata heterogama</name>
    <dbReference type="NCBI Taxonomy" id="1316150"/>
    <lineage>
        <taxon>Eukaryota</taxon>
        <taxon>Fungi</taxon>
        <taxon>Fungi incertae sedis</taxon>
        <taxon>Mucoromycota</taxon>
        <taxon>Glomeromycotina</taxon>
        <taxon>Glomeromycetes</taxon>
        <taxon>Diversisporales</taxon>
        <taxon>Gigasporaceae</taxon>
        <taxon>Dentiscutata</taxon>
    </lineage>
</organism>
<gene>
    <name evidence="1" type="ORF">DHETER_LOCUS824</name>
</gene>
<protein>
    <submittedName>
        <fullName evidence="1">16630_t:CDS:1</fullName>
    </submittedName>
</protein>
<dbReference type="EMBL" id="CAJVPU010000454">
    <property type="protein sequence ID" value="CAG8450818.1"/>
    <property type="molecule type" value="Genomic_DNA"/>
</dbReference>
<dbReference type="Proteomes" id="UP000789702">
    <property type="component" value="Unassembled WGS sequence"/>
</dbReference>
<accession>A0ACA9K491</accession>
<sequence length="155" mass="17140">MIFGIEELVHIKGETVTLAVVIVQTSYTKELIFEVDLVEMLKSIGGKVIHKGKKLKAHHGDHYGGQHSFFLVSDCPVVDELHGVFTRTKQSKGTIGIIVSPSIDSFTPDTINAVLEIAEPPEPSEPELLEQLPPYPIIVTDIDRLPKYLINTVLD</sequence>
<keyword evidence="2" id="KW-1185">Reference proteome</keyword>
<reference evidence="1" key="1">
    <citation type="submission" date="2021-06" db="EMBL/GenBank/DDBJ databases">
        <authorList>
            <person name="Kallberg Y."/>
            <person name="Tangrot J."/>
            <person name="Rosling A."/>
        </authorList>
    </citation>
    <scope>NUCLEOTIDE SEQUENCE</scope>
    <source>
        <strain evidence="1">IL203A</strain>
    </source>
</reference>
<feature type="non-terminal residue" evidence="1">
    <location>
        <position position="155"/>
    </location>
</feature>
<proteinExistence type="predicted"/>
<name>A0ACA9K491_9GLOM</name>
<evidence type="ECO:0000313" key="1">
    <source>
        <dbReference type="EMBL" id="CAG8450818.1"/>
    </source>
</evidence>
<feature type="non-terminal residue" evidence="1">
    <location>
        <position position="1"/>
    </location>
</feature>
<evidence type="ECO:0000313" key="2">
    <source>
        <dbReference type="Proteomes" id="UP000789702"/>
    </source>
</evidence>